<dbReference type="Proteomes" id="UP000234254">
    <property type="component" value="Unassembled WGS sequence"/>
</dbReference>
<dbReference type="InterPro" id="IPR003151">
    <property type="entry name" value="PIK-rel_kinase_FAT"/>
</dbReference>
<sequence>MAQTSPLTDFTQRLFQDLKSKNEETRVRGAYELYDNVLAVSRDLPPEKFTEFYNAVSQRIAQLVVTGTDANERIGGLLALDRLIDFDGVDAAQKTTRFASYLRSALRSPDYVVLIYAARCLGHLAKPGGALTAELVESEIQSALEWLQSERQENRRFGAVLVVRELAKGSPTLLYGFVPQIFELIWVALRDPKVIIRETAAEAVSECFEIIAARDNQVRQSWFAKVHDEAMNGLKSTNVDWIHGSLLVLKELLLKGAMFMNEHYRNACEIVLRLKDHRDPKIRTQVVLTIPILASYAPADFTEIYLHRFMIYLQAQLKRDKERNSAFIAIGKIADAVGGAIAQRSRATVNEAPMFECISMLSLAVGQTLSKYMESLLDPIFACGLSESLTQALVDMAHYIPPIKPTIQEKLLDMLSLILHGTPFRPLGCPESRLPPVPSFARDFAPQELQSDAEIALALHTLGSFDFSGHILNEFVRDVAINYVDSDNPEIRKASALTCCQLFVHDPIINQTSSHSIQVVSEVIDRLLTVGIGDADSDIRRTVLWSLDRKFDRHLARPENIRCLFLAVNDEVFSVREAAICIIGRLSSVNPAYVFPPLRKLLVNLLTGLGFANTARQKEESAQLITLFVSNATKLIRSYVDPMVSTLLPKATDANPGVASTTLKAVGELANVGGTEMKVYLPQLMPIILDSLQDLSSHAKRESALRTLGQLASNSGYVIDPYLEYPHLLAVLINIIKTEQTGSLRKETIKLLGILGALDPYKYQQISETAPDIHHINEVQTVSDVALIMQGLTPSNEEYYPTVVINTLMQNILRENSLAQYHSAVIDAIVTIFKTLGLKCVPFLGQIIPGFISVIRGSPPSRLESYFNQMAILVNIVRQHIRAFLPEIIQVIQDFWDASYQVQATILSLVEAIAKSLEGEFKKYMAGLIPQMLDTLDKDNTQRRQPSERILHTFLVFGSSGEEYMHLIVPAIVRLFDRSQNPPSVRKIAIESLTKLSRQVNVSDFASLMVHSLSRVVAGSDRTLRQAALDCICALIFQLGQDFSHYIQLLSKIMKQHQINHATYQSLVAKLQKGDPIPQDLNPEESYTAPSDDANYAEIGQKKMVVNQQHLKNAWDASQKSTREDWQEWIRRFSVELLKESPSPALRACASLAGIYQPLARDLFNAAFVSCWTELYDQYQEELVRSIEKALTSPNIPPEILQVLLNLAEFMEHDDKALPIDIRTLGKYAAKCHAFAKALHYKELEFEQDQNSGAVEALITINNQLQQSDAAIGILRKAQAYRDVELKETWFEKLQRWEEALAAYKRREKVDPDSFGVTMGKMRCLHALGEWKVLSDLAQEKWNQASLEHRRAIAPLAAAAAWGRGQWELMDSYLGVMKEQSPDRSFFGAILAIYRNQFDEATMYIEKARKGLDTELSALLGESYNRAYNVVVRVQMLAELEEIITYKQNIGDPEKQDSMRKTWNKRLLGCQQNVEVWQRMLKVRALVTSPRENLDMWIKFANLCRKSSRMGLAERSLASLETVVSDSNGTRAIAPPEVTYARLKFSWATGRQPDALQMLKEFTTNLTEDFARFNTLMISQNEHSGINGVNGIADAGHVDVIGLRERIGDVAKFRRLLAKSYLRQGEWQTTLQRGDWKPEHVREVLNAYSAATKYNRDSYKAWHSWALANFEVVTTIAGQANRDGATMAMVPGHIVTEHVIPAIRGFLRSIGLSSTSSLQDTLRLLTLWFTHGGDQEVNAVVTEGFTAVNIDTWLAVTPQLIARINQPNFRVRSAVHRLLAEVGQVHPQALVYPLTVAMKSNVTRRSQSASSIMDNMRQHSPQLVEQADLVSHELIRVAVLWHELWHEGLEEASRLYFGDHNVEGMFAALAPLHEMLDKGAETLREVSFAQAFGRDLAEAKHYCMLYRETEEIGDLNQAWDLYYTVFRKISRQLPQLSTLDLKYVSPRLKDCVDLALAVPGTYQTGRPIIRIISFDPILHVLQTKKRPRRMTLKGSDGNSYMYALKGHEDIRQDERVMQLFGLVNTLLDNDGESFKRHLSVQRFPAIPLSQSSGLLGWVSNSDTLHALIKEYRESRRILLNIEHRIMLQMAPDYDNLTLMQKVEVFGYAMDNTTGKDLYRVLWLKSKSSESWLERRTNYTRSLGVMSMVGYILGLGDRHPSNLLLDRITGRVVHIDFGDCFEVAMHREKYPERVPFRLTRMLTFAMEVSNIEGSYRITCEAVMRVLRENKDSLMAVLEAFIHDPLINWRLGIRESPDRMPFSAERRQSVVSNVNTEQGVQPSNFSRHRRPSILEGGILDAQEGVPNEAREAQNARALQVLARVREKLTGRDFRPSEELNISDQVDKLLAQATSVENICQHWIGWCSFW</sequence>
<evidence type="ECO:0000313" key="20">
    <source>
        <dbReference type="Proteomes" id="UP000234254"/>
    </source>
</evidence>
<comment type="subunit">
    <text evidence="3">Associates with DNA double-strand breaks.</text>
</comment>
<dbReference type="SUPFAM" id="SSF48371">
    <property type="entry name" value="ARM repeat"/>
    <property type="match status" value="1"/>
</dbReference>
<dbReference type="InterPro" id="IPR036738">
    <property type="entry name" value="FRB_sf"/>
</dbReference>
<dbReference type="FunFam" id="1.25.10.10:FF:000582">
    <property type="entry name" value="Serine/threonine-protein kinase TOR"/>
    <property type="match status" value="1"/>
</dbReference>
<dbReference type="Gene3D" id="1.20.120.150">
    <property type="entry name" value="FKBP12-rapamycin binding domain"/>
    <property type="match status" value="1"/>
</dbReference>
<dbReference type="InterPro" id="IPR021133">
    <property type="entry name" value="HEAT_type_2"/>
</dbReference>
<dbReference type="PROSITE" id="PS50077">
    <property type="entry name" value="HEAT_REPEAT"/>
    <property type="match status" value="1"/>
</dbReference>
<dbReference type="InterPro" id="IPR050517">
    <property type="entry name" value="DDR_Repair_Kinase"/>
</dbReference>
<dbReference type="Pfam" id="PF02259">
    <property type="entry name" value="FAT"/>
    <property type="match status" value="1"/>
</dbReference>
<dbReference type="GO" id="GO:0044877">
    <property type="term" value="F:protein-containing complex binding"/>
    <property type="evidence" value="ECO:0007669"/>
    <property type="project" value="InterPro"/>
</dbReference>
<dbReference type="GeneID" id="36548913"/>
<dbReference type="CDD" id="cd05169">
    <property type="entry name" value="PIKKc_TOR"/>
    <property type="match status" value="1"/>
</dbReference>
<evidence type="ECO:0000313" key="19">
    <source>
        <dbReference type="EMBL" id="PKY02816.1"/>
    </source>
</evidence>
<evidence type="ECO:0000256" key="5">
    <source>
        <dbReference type="ARBA" id="ARBA00022527"/>
    </source>
</evidence>
<dbReference type="Gene3D" id="1.25.40.10">
    <property type="entry name" value="Tetratricopeptide repeat domain"/>
    <property type="match status" value="1"/>
</dbReference>
<dbReference type="PROSITE" id="PS51190">
    <property type="entry name" value="FATC"/>
    <property type="match status" value="1"/>
</dbReference>
<evidence type="ECO:0000256" key="12">
    <source>
        <dbReference type="ARBA" id="ARBA00025079"/>
    </source>
</evidence>
<dbReference type="GO" id="GO:0004674">
    <property type="term" value="F:protein serine/threonine kinase activity"/>
    <property type="evidence" value="ECO:0007669"/>
    <property type="project" value="UniProtKB-KW"/>
</dbReference>
<dbReference type="InterPro" id="IPR000403">
    <property type="entry name" value="PI3/4_kinase_cat_dom"/>
</dbReference>
<comment type="function">
    <text evidence="12">Serine/threonine protein kinase which activates checkpoint signaling upon genotoxic stresses such as ionizing radiation (IR), ultraviolet light (UV), or DNA replication stalling, thereby acting as a DNA damage sensor. Recognizes the substrate consensus sequence [ST]-Q. Phosphorylates histone H2A to form H2AS128ph (gamma-H2A) at sites of DNA damage, involved in the regulation of DNA damage response mechanism. Required for the control of telomere length and genome stability.</text>
</comment>
<evidence type="ECO:0000256" key="10">
    <source>
        <dbReference type="ARBA" id="ARBA00022840"/>
    </source>
</evidence>
<dbReference type="Gene3D" id="1.10.1070.11">
    <property type="entry name" value="Phosphatidylinositol 3-/4-kinase, catalytic domain"/>
    <property type="match status" value="1"/>
</dbReference>
<accession>A0A2I1CYX9</accession>
<keyword evidence="7" id="KW-0677">Repeat</keyword>
<keyword evidence="11" id="KW-0539">Nucleus</keyword>
<evidence type="ECO:0000256" key="1">
    <source>
        <dbReference type="ARBA" id="ARBA00004123"/>
    </source>
</evidence>
<dbReference type="VEuPathDB" id="FungiDB:P168DRAFT_328805"/>
<dbReference type="InterPro" id="IPR036940">
    <property type="entry name" value="PI3/4_kinase_cat_sf"/>
</dbReference>
<dbReference type="GO" id="GO:0016242">
    <property type="term" value="P:negative regulation of macroautophagy"/>
    <property type="evidence" value="ECO:0007669"/>
    <property type="project" value="TreeGrafter"/>
</dbReference>
<dbReference type="OrthoDB" id="381190at2759"/>
<dbReference type="Pfam" id="PF11865">
    <property type="entry name" value="mTOR_dom"/>
    <property type="match status" value="1"/>
</dbReference>
<feature type="domain" description="FATC" evidence="18">
    <location>
        <begin position="2335"/>
        <end position="2367"/>
    </location>
</feature>
<dbReference type="SMART" id="SM01343">
    <property type="entry name" value="FATC"/>
    <property type="match status" value="1"/>
</dbReference>
<evidence type="ECO:0000256" key="8">
    <source>
        <dbReference type="ARBA" id="ARBA00022741"/>
    </source>
</evidence>
<dbReference type="RefSeq" id="XP_024691410.1">
    <property type="nucleotide sequence ID" value="XM_024841389.1"/>
</dbReference>
<dbReference type="FunFam" id="1.25.10.10:FF:000381">
    <property type="entry name" value="Serine/threonine-protein kinase TOR"/>
    <property type="match status" value="1"/>
</dbReference>
<dbReference type="InterPro" id="IPR018936">
    <property type="entry name" value="PI3/4_kinase_CS"/>
</dbReference>
<dbReference type="InterPro" id="IPR009076">
    <property type="entry name" value="FRB_dom"/>
</dbReference>
<evidence type="ECO:0000259" key="16">
    <source>
        <dbReference type="PROSITE" id="PS50290"/>
    </source>
</evidence>
<dbReference type="InterPro" id="IPR014009">
    <property type="entry name" value="PIK_FAT"/>
</dbReference>
<evidence type="ECO:0000259" key="17">
    <source>
        <dbReference type="PROSITE" id="PS51189"/>
    </source>
</evidence>
<evidence type="ECO:0000256" key="2">
    <source>
        <dbReference type="ARBA" id="ARBA00011031"/>
    </source>
</evidence>
<comment type="caution">
    <text evidence="19">The sequence shown here is derived from an EMBL/GenBank/DDBJ whole genome shotgun (WGS) entry which is preliminary data.</text>
</comment>
<dbReference type="PANTHER" id="PTHR11139:SF9">
    <property type="entry name" value="SERINE_THREONINE-PROTEIN KINASE MTOR"/>
    <property type="match status" value="1"/>
</dbReference>
<keyword evidence="8" id="KW-0547">Nucleotide-binding</keyword>
<dbReference type="PROSITE" id="PS50290">
    <property type="entry name" value="PI3_4_KINASE_3"/>
    <property type="match status" value="1"/>
</dbReference>
<comment type="catalytic activity">
    <reaction evidence="13">
        <text>L-threonyl-[protein] + ATP = O-phospho-L-threonyl-[protein] + ADP + H(+)</text>
        <dbReference type="Rhea" id="RHEA:46608"/>
        <dbReference type="Rhea" id="RHEA-COMP:11060"/>
        <dbReference type="Rhea" id="RHEA-COMP:11605"/>
        <dbReference type="ChEBI" id="CHEBI:15378"/>
        <dbReference type="ChEBI" id="CHEBI:30013"/>
        <dbReference type="ChEBI" id="CHEBI:30616"/>
        <dbReference type="ChEBI" id="CHEBI:61977"/>
        <dbReference type="ChEBI" id="CHEBI:456216"/>
        <dbReference type="EC" id="2.7.11.1"/>
    </reaction>
</comment>
<dbReference type="PROSITE" id="PS00915">
    <property type="entry name" value="PI3_4_KINASE_1"/>
    <property type="match status" value="1"/>
</dbReference>
<keyword evidence="5" id="KW-0723">Serine/threonine-protein kinase</keyword>
<keyword evidence="6" id="KW-0808">Transferase</keyword>
<dbReference type="InterPro" id="IPR003152">
    <property type="entry name" value="FATC_dom"/>
</dbReference>
<keyword evidence="9" id="KW-0418">Kinase</keyword>
<evidence type="ECO:0000256" key="11">
    <source>
        <dbReference type="ARBA" id="ARBA00023242"/>
    </source>
</evidence>
<dbReference type="SUPFAM" id="SSF47212">
    <property type="entry name" value="FKBP12-rapamycin-binding domain of FKBP-rapamycin-associated protein (FRAP)"/>
    <property type="match status" value="1"/>
</dbReference>
<evidence type="ECO:0000256" key="15">
    <source>
        <dbReference type="PROSITE-ProRule" id="PRU00103"/>
    </source>
</evidence>
<dbReference type="FunFam" id="3.30.1010.10:FF:000006">
    <property type="entry name" value="Serine/threonine-protein kinase TOR"/>
    <property type="match status" value="1"/>
</dbReference>
<dbReference type="InterPro" id="IPR024585">
    <property type="entry name" value="mTOR_dom"/>
</dbReference>
<keyword evidence="10" id="KW-0067">ATP-binding</keyword>
<dbReference type="Pfam" id="PF08771">
    <property type="entry name" value="FRB_dom"/>
    <property type="match status" value="1"/>
</dbReference>
<protein>
    <recommendedName>
        <fullName evidence="4">non-specific serine/threonine protein kinase</fullName>
        <ecNumber evidence="4">2.7.11.1</ecNumber>
    </recommendedName>
</protein>
<dbReference type="InterPro" id="IPR057564">
    <property type="entry name" value="HEAT_ATR"/>
</dbReference>
<name>A0A2I1CYX9_ASPC2</name>
<dbReference type="InterPro" id="IPR011009">
    <property type="entry name" value="Kinase-like_dom_sf"/>
</dbReference>
<dbReference type="GO" id="GO:0005737">
    <property type="term" value="C:cytoplasm"/>
    <property type="evidence" value="ECO:0007669"/>
    <property type="project" value="TreeGrafter"/>
</dbReference>
<evidence type="ECO:0000259" key="18">
    <source>
        <dbReference type="PROSITE" id="PS51190"/>
    </source>
</evidence>
<dbReference type="SUPFAM" id="SSF56112">
    <property type="entry name" value="Protein kinase-like (PK-like)"/>
    <property type="match status" value="1"/>
</dbReference>
<comment type="subcellular location">
    <subcellularLocation>
        <location evidence="1">Nucleus</location>
    </subcellularLocation>
</comment>
<organism evidence="19 20">
    <name type="scientific">Aspergillus campestris (strain IBT 28561)</name>
    <dbReference type="NCBI Taxonomy" id="1392248"/>
    <lineage>
        <taxon>Eukaryota</taxon>
        <taxon>Fungi</taxon>
        <taxon>Dikarya</taxon>
        <taxon>Ascomycota</taxon>
        <taxon>Pezizomycotina</taxon>
        <taxon>Eurotiomycetes</taxon>
        <taxon>Eurotiomycetidae</taxon>
        <taxon>Eurotiales</taxon>
        <taxon>Aspergillaceae</taxon>
        <taxon>Aspergillus</taxon>
        <taxon>Aspergillus subgen. Circumdati</taxon>
    </lineage>
</organism>
<dbReference type="GO" id="GO:0031931">
    <property type="term" value="C:TORC1 complex"/>
    <property type="evidence" value="ECO:0007669"/>
    <property type="project" value="TreeGrafter"/>
</dbReference>
<evidence type="ECO:0000256" key="13">
    <source>
        <dbReference type="ARBA" id="ARBA00047899"/>
    </source>
</evidence>
<dbReference type="Gene3D" id="3.30.1010.10">
    <property type="entry name" value="Phosphatidylinositol 3-kinase Catalytic Subunit, Chain A, domain 4"/>
    <property type="match status" value="1"/>
</dbReference>
<dbReference type="GO" id="GO:0005634">
    <property type="term" value="C:nucleus"/>
    <property type="evidence" value="ECO:0007669"/>
    <property type="project" value="UniProtKB-SubCell"/>
</dbReference>
<gene>
    <name evidence="19" type="ORF">P168DRAFT_328805</name>
</gene>
<dbReference type="InterPro" id="IPR011989">
    <property type="entry name" value="ARM-like"/>
</dbReference>
<feature type="domain" description="FAT" evidence="17">
    <location>
        <begin position="1224"/>
        <end position="1800"/>
    </location>
</feature>
<evidence type="ECO:0000256" key="6">
    <source>
        <dbReference type="ARBA" id="ARBA00022679"/>
    </source>
</evidence>
<dbReference type="InterPro" id="IPR026683">
    <property type="entry name" value="TOR_cat"/>
</dbReference>
<feature type="repeat" description="HEAT" evidence="15">
    <location>
        <begin position="968"/>
        <end position="1008"/>
    </location>
</feature>
<dbReference type="Gene3D" id="1.25.10.10">
    <property type="entry name" value="Leucine-rich Repeat Variant"/>
    <property type="match status" value="3"/>
</dbReference>
<dbReference type="GO" id="GO:0038202">
    <property type="term" value="P:TORC1 signaling"/>
    <property type="evidence" value="ECO:0007669"/>
    <property type="project" value="TreeGrafter"/>
</dbReference>
<dbReference type="GO" id="GO:0031932">
    <property type="term" value="C:TORC2 complex"/>
    <property type="evidence" value="ECO:0007669"/>
    <property type="project" value="TreeGrafter"/>
</dbReference>
<dbReference type="InterPro" id="IPR016024">
    <property type="entry name" value="ARM-type_fold"/>
</dbReference>
<dbReference type="FunFam" id="1.10.1070.11:FF:000020">
    <property type="entry name" value="Serine/threonine-protein kinase TOR"/>
    <property type="match status" value="1"/>
</dbReference>
<dbReference type="InterPro" id="IPR011990">
    <property type="entry name" value="TPR-like_helical_dom_sf"/>
</dbReference>
<dbReference type="SMART" id="SM01345">
    <property type="entry name" value="Rapamycin_bind"/>
    <property type="match status" value="1"/>
</dbReference>
<dbReference type="GO" id="GO:0080090">
    <property type="term" value="P:regulation of primary metabolic process"/>
    <property type="evidence" value="ECO:0007669"/>
    <property type="project" value="UniProtKB-ARBA"/>
</dbReference>
<feature type="domain" description="PI3K/PI4K catalytic" evidence="16">
    <location>
        <begin position="1974"/>
        <end position="2293"/>
    </location>
</feature>
<dbReference type="Pfam" id="PF02260">
    <property type="entry name" value="FATC"/>
    <property type="match status" value="1"/>
</dbReference>
<dbReference type="EC" id="2.7.11.1" evidence="4"/>
<dbReference type="SMART" id="SM00146">
    <property type="entry name" value="PI3Kc"/>
    <property type="match status" value="1"/>
</dbReference>
<reference evidence="19" key="1">
    <citation type="submission" date="2016-12" db="EMBL/GenBank/DDBJ databases">
        <title>The genomes of Aspergillus section Nigri reveals drivers in fungal speciation.</title>
        <authorList>
            <consortium name="DOE Joint Genome Institute"/>
            <person name="Vesth T.C."/>
            <person name="Nybo J."/>
            <person name="Theobald S."/>
            <person name="Brandl J."/>
            <person name="Frisvad J.C."/>
            <person name="Nielsen K.F."/>
            <person name="Lyhne E.K."/>
            <person name="Kogle M.E."/>
            <person name="Kuo A."/>
            <person name="Riley R."/>
            <person name="Clum A."/>
            <person name="Nolan M."/>
            <person name="Lipzen A."/>
            <person name="Salamov A."/>
            <person name="Henrissat B."/>
            <person name="Wiebenga A."/>
            <person name="De vries R.P."/>
            <person name="Grigoriev I.V."/>
            <person name="Mortensen U.H."/>
            <person name="Andersen M.R."/>
            <person name="Baker S.E."/>
        </authorList>
    </citation>
    <scope>NUCLEOTIDE SEQUENCE</scope>
    <source>
        <strain evidence="19">IBT 28561</strain>
    </source>
</reference>
<evidence type="ECO:0000256" key="14">
    <source>
        <dbReference type="ARBA" id="ARBA00048679"/>
    </source>
</evidence>
<proteinExistence type="inferred from homology"/>
<comment type="catalytic activity">
    <reaction evidence="14">
        <text>L-seryl-[protein] + ATP = O-phospho-L-seryl-[protein] + ADP + H(+)</text>
        <dbReference type="Rhea" id="RHEA:17989"/>
        <dbReference type="Rhea" id="RHEA-COMP:9863"/>
        <dbReference type="Rhea" id="RHEA-COMP:11604"/>
        <dbReference type="ChEBI" id="CHEBI:15378"/>
        <dbReference type="ChEBI" id="CHEBI:29999"/>
        <dbReference type="ChEBI" id="CHEBI:30616"/>
        <dbReference type="ChEBI" id="CHEBI:83421"/>
        <dbReference type="ChEBI" id="CHEBI:456216"/>
        <dbReference type="EC" id="2.7.11.1"/>
    </reaction>
</comment>
<evidence type="ECO:0000256" key="3">
    <source>
        <dbReference type="ARBA" id="ARBA00011370"/>
    </source>
</evidence>
<dbReference type="FunFam" id="1.20.120.150:FF:000001">
    <property type="entry name" value="Serine/threonine-protein kinase TOR"/>
    <property type="match status" value="1"/>
</dbReference>
<evidence type="ECO:0000256" key="7">
    <source>
        <dbReference type="ARBA" id="ARBA00022737"/>
    </source>
</evidence>
<dbReference type="Pfam" id="PF00454">
    <property type="entry name" value="PI3_PI4_kinase"/>
    <property type="match status" value="1"/>
</dbReference>
<dbReference type="EMBL" id="MSFM01000009">
    <property type="protein sequence ID" value="PKY02816.1"/>
    <property type="molecule type" value="Genomic_DNA"/>
</dbReference>
<dbReference type="SMART" id="SM01346">
    <property type="entry name" value="DUF3385"/>
    <property type="match status" value="1"/>
</dbReference>
<evidence type="ECO:0000256" key="4">
    <source>
        <dbReference type="ARBA" id="ARBA00012513"/>
    </source>
</evidence>
<comment type="similarity">
    <text evidence="2">Belongs to the PI3/PI4-kinase family.</text>
</comment>
<dbReference type="Pfam" id="PF23593">
    <property type="entry name" value="HEAT_ATR"/>
    <property type="match status" value="1"/>
</dbReference>
<dbReference type="GO" id="GO:0005524">
    <property type="term" value="F:ATP binding"/>
    <property type="evidence" value="ECO:0007669"/>
    <property type="project" value="UniProtKB-KW"/>
</dbReference>
<dbReference type="PANTHER" id="PTHR11139">
    <property type="entry name" value="ATAXIA TELANGIECTASIA MUTATED ATM -RELATED"/>
    <property type="match status" value="1"/>
</dbReference>
<keyword evidence="20" id="KW-1185">Reference proteome</keyword>
<evidence type="ECO:0000256" key="9">
    <source>
        <dbReference type="ARBA" id="ARBA00022777"/>
    </source>
</evidence>
<dbReference type="PROSITE" id="PS51189">
    <property type="entry name" value="FAT"/>
    <property type="match status" value="1"/>
</dbReference>